<evidence type="ECO:0000259" key="4">
    <source>
        <dbReference type="PROSITE" id="PS01124"/>
    </source>
</evidence>
<evidence type="ECO:0000256" key="3">
    <source>
        <dbReference type="ARBA" id="ARBA00023163"/>
    </source>
</evidence>
<proteinExistence type="predicted"/>
<dbReference type="PRINTS" id="PR00032">
    <property type="entry name" value="HTHARAC"/>
</dbReference>
<dbReference type="PANTHER" id="PTHR43280:SF2">
    <property type="entry name" value="HTH-TYPE TRANSCRIPTIONAL REGULATOR EXSA"/>
    <property type="match status" value="1"/>
</dbReference>
<evidence type="ECO:0000313" key="5">
    <source>
        <dbReference type="EMBL" id="CAL2103513.1"/>
    </source>
</evidence>
<dbReference type="PANTHER" id="PTHR43280">
    <property type="entry name" value="ARAC-FAMILY TRANSCRIPTIONAL REGULATOR"/>
    <property type="match status" value="1"/>
</dbReference>
<dbReference type="Gene3D" id="1.10.10.60">
    <property type="entry name" value="Homeodomain-like"/>
    <property type="match status" value="2"/>
</dbReference>
<keyword evidence="3" id="KW-0804">Transcription</keyword>
<dbReference type="Proteomes" id="UP001497527">
    <property type="component" value="Unassembled WGS sequence"/>
</dbReference>
<dbReference type="Pfam" id="PF12833">
    <property type="entry name" value="HTH_18"/>
    <property type="match status" value="1"/>
</dbReference>
<dbReference type="PROSITE" id="PS01124">
    <property type="entry name" value="HTH_ARAC_FAMILY_2"/>
    <property type="match status" value="1"/>
</dbReference>
<reference evidence="5 6" key="1">
    <citation type="submission" date="2024-05" db="EMBL/GenBank/DDBJ databases">
        <authorList>
            <person name="Duchaud E."/>
        </authorList>
    </citation>
    <scope>NUCLEOTIDE SEQUENCE [LARGE SCALE GENOMIC DNA]</scope>
    <source>
        <strain evidence="5">Ena-SAMPLE-TAB-13-05-2024-13:56:06:370-140308</strain>
    </source>
</reference>
<organism evidence="5 6">
    <name type="scientific">Tenacibaculum polynesiense</name>
    <dbReference type="NCBI Taxonomy" id="3137857"/>
    <lineage>
        <taxon>Bacteria</taxon>
        <taxon>Pseudomonadati</taxon>
        <taxon>Bacteroidota</taxon>
        <taxon>Flavobacteriia</taxon>
        <taxon>Flavobacteriales</taxon>
        <taxon>Flavobacteriaceae</taxon>
        <taxon>Tenacibaculum</taxon>
    </lineage>
</organism>
<dbReference type="InterPro" id="IPR018062">
    <property type="entry name" value="HTH_AraC-typ_CS"/>
</dbReference>
<keyword evidence="2" id="KW-0238">DNA-binding</keyword>
<dbReference type="SMART" id="SM00342">
    <property type="entry name" value="HTH_ARAC"/>
    <property type="match status" value="1"/>
</dbReference>
<evidence type="ECO:0000313" key="6">
    <source>
        <dbReference type="Proteomes" id="UP001497527"/>
    </source>
</evidence>
<keyword evidence="1" id="KW-0805">Transcription regulation</keyword>
<dbReference type="PROSITE" id="PS00041">
    <property type="entry name" value="HTH_ARAC_FAMILY_1"/>
    <property type="match status" value="1"/>
</dbReference>
<feature type="domain" description="HTH araC/xylS-type" evidence="4">
    <location>
        <begin position="183"/>
        <end position="281"/>
    </location>
</feature>
<evidence type="ECO:0000256" key="2">
    <source>
        <dbReference type="ARBA" id="ARBA00023125"/>
    </source>
</evidence>
<dbReference type="EMBL" id="CAXJIO010000013">
    <property type="protein sequence ID" value="CAL2103513.1"/>
    <property type="molecule type" value="Genomic_DNA"/>
</dbReference>
<comment type="caution">
    <text evidence="5">The sequence shown here is derived from an EMBL/GenBank/DDBJ whole genome shotgun (WGS) entry which is preliminary data.</text>
</comment>
<dbReference type="InterPro" id="IPR020449">
    <property type="entry name" value="Tscrpt_reg_AraC-type_HTH"/>
</dbReference>
<protein>
    <submittedName>
        <fullName evidence="5">AraC-like DNA-binding protein</fullName>
    </submittedName>
</protein>
<accession>A0ABP1F502</accession>
<dbReference type="InterPro" id="IPR018060">
    <property type="entry name" value="HTH_AraC"/>
</dbReference>
<dbReference type="SUPFAM" id="SSF46689">
    <property type="entry name" value="Homeodomain-like"/>
    <property type="match status" value="2"/>
</dbReference>
<keyword evidence="6" id="KW-1185">Reference proteome</keyword>
<dbReference type="InterPro" id="IPR009057">
    <property type="entry name" value="Homeodomain-like_sf"/>
</dbReference>
<evidence type="ECO:0000256" key="1">
    <source>
        <dbReference type="ARBA" id="ARBA00023015"/>
    </source>
</evidence>
<gene>
    <name evidence="5" type="ORF">T190423A01A_40106</name>
</gene>
<name>A0ABP1F502_9FLAO</name>
<dbReference type="RefSeq" id="WP_348717719.1">
    <property type="nucleotide sequence ID" value="NZ_CAXJIO010000013.1"/>
</dbReference>
<sequence>MVTLEKITKLPNFSSQLDNKILYSEHDCDIEIQYQSTCTIKYVIEGSKHYHFKNQDSRVSSGQYIILNNSDIATKALKGSKGLSIFLSPQLISEILHNLYGKNIDTLNFFEFPQSQHNLLGYQLKKMAHIFNNDPIFFLLQIEDLFMNLSETLIRYHVNLETKFSELKIAKYNTQKELFKYVSLTKEFIHDNYNHKISLDTLSKSSGISKYYLHRLFTEIIGHTPIEYLTYLRLNSAKRELKNTKKSIFEIAIDNGFESSSYFSNIFKKSFKISPSQYRKQ</sequence>